<reference evidence="2 3" key="1">
    <citation type="journal article" date="2015" name="Infect. Genet. Evol.">
        <title>Genomic sequences of six botulinum neurotoxin-producing strains representing three clostridial species illustrate the mobility and diversity of botulinum neurotoxin genes.</title>
        <authorList>
            <person name="Smith T.J."/>
            <person name="Hill K.K."/>
            <person name="Xie G."/>
            <person name="Foley B.T."/>
            <person name="Williamson C.H."/>
            <person name="Foster J.T."/>
            <person name="Johnson S.L."/>
            <person name="Chertkov O."/>
            <person name="Teshima H."/>
            <person name="Gibbons H.S."/>
            <person name="Johnsky L.A."/>
            <person name="Karavis M.A."/>
            <person name="Smith L.A."/>
        </authorList>
    </citation>
    <scope>NUCLEOTIDE SEQUENCE [LARGE SCALE GENOMIC DNA]</scope>
    <source>
        <strain evidence="2 3">CDC 2741</strain>
    </source>
</reference>
<gene>
    <name evidence="2" type="ORF">U732_3647</name>
</gene>
<dbReference type="Proteomes" id="UP000031366">
    <property type="component" value="Unassembled WGS sequence"/>
</dbReference>
<proteinExistence type="predicted"/>
<dbReference type="InterPro" id="IPR010982">
    <property type="entry name" value="Lambda_DNA-bd_dom_sf"/>
</dbReference>
<dbReference type="RefSeq" id="WP_039630872.1">
    <property type="nucleotide sequence ID" value="NZ_AYSO01000013.1"/>
</dbReference>
<dbReference type="Gene3D" id="1.25.40.10">
    <property type="entry name" value="Tetratricopeptide repeat domain"/>
    <property type="match status" value="1"/>
</dbReference>
<dbReference type="GO" id="GO:0003677">
    <property type="term" value="F:DNA binding"/>
    <property type="evidence" value="ECO:0007669"/>
    <property type="project" value="InterPro"/>
</dbReference>
<name>A0A0C1U7Y2_9CLOT</name>
<accession>A0A0C1U7Y2</accession>
<sequence>MYFENEILHPGEKVKKLRTMIQAAQKELSSKSISRNFISAIENKKAALSINAAEVIADNLNKIIDDRAYTLPHITSDELLLSEEEQAIRIIKNGITELSKYDNGLMEQFKLKVDDIEKIINLYNIPEDIMYDFFEAVIEFYYNNFCYDMAEVYILKKLDLSSIEQNKIEYIESLYTKMKIYIMLNKNSSIIHLGEYILDLINKNKINDETYRKRIYFNIALSCKKLNKSKEGLYYINKLKSDFQFTESQLNDITLLEGKFHRQNGDYKLTEIKLHEYLELSKKMKCSRSIVVGYNDLAYHYCLLKDYGRAKFNIDMATQVINTNNIDNRLLAIVFHEAFCIYIHFDEDKMLYYFNKTLDKALLIGNNELILDAMNKIFDYFEAKNSIDRNLEILKIIDKKTKNYDKKKELGEIYVRAFNYIDF</sequence>
<dbReference type="InterPro" id="IPR011990">
    <property type="entry name" value="TPR-like_helical_dom_sf"/>
</dbReference>
<dbReference type="OrthoDB" id="1706248at2"/>
<protein>
    <recommendedName>
        <fullName evidence="1">HTH cro/C1-type domain-containing protein</fullName>
    </recommendedName>
</protein>
<dbReference type="AlphaFoldDB" id="A0A0C1U7Y2"/>
<organism evidence="2 3">
    <name type="scientific">Clostridium argentinense CDC 2741</name>
    <dbReference type="NCBI Taxonomy" id="1418104"/>
    <lineage>
        <taxon>Bacteria</taxon>
        <taxon>Bacillati</taxon>
        <taxon>Bacillota</taxon>
        <taxon>Clostridia</taxon>
        <taxon>Eubacteriales</taxon>
        <taxon>Clostridiaceae</taxon>
        <taxon>Clostridium</taxon>
    </lineage>
</organism>
<dbReference type="InterPro" id="IPR001387">
    <property type="entry name" value="Cro/C1-type_HTH"/>
</dbReference>
<dbReference type="STRING" id="29341.RSJ17_17720"/>
<dbReference type="EMBL" id="AYSO01000013">
    <property type="protein sequence ID" value="KIE47873.1"/>
    <property type="molecule type" value="Genomic_DNA"/>
</dbReference>
<dbReference type="SUPFAM" id="SSF47413">
    <property type="entry name" value="lambda repressor-like DNA-binding domains"/>
    <property type="match status" value="1"/>
</dbReference>
<evidence type="ECO:0000259" key="1">
    <source>
        <dbReference type="PROSITE" id="PS50943"/>
    </source>
</evidence>
<feature type="domain" description="HTH cro/C1-type" evidence="1">
    <location>
        <begin position="33"/>
        <end position="67"/>
    </location>
</feature>
<keyword evidence="3" id="KW-1185">Reference proteome</keyword>
<comment type="caution">
    <text evidence="2">The sequence shown here is derived from an EMBL/GenBank/DDBJ whole genome shotgun (WGS) entry which is preliminary data.</text>
</comment>
<dbReference type="CDD" id="cd00093">
    <property type="entry name" value="HTH_XRE"/>
    <property type="match status" value="1"/>
</dbReference>
<dbReference type="PROSITE" id="PS50943">
    <property type="entry name" value="HTH_CROC1"/>
    <property type="match status" value="1"/>
</dbReference>
<evidence type="ECO:0000313" key="2">
    <source>
        <dbReference type="EMBL" id="KIE47873.1"/>
    </source>
</evidence>
<evidence type="ECO:0000313" key="3">
    <source>
        <dbReference type="Proteomes" id="UP000031366"/>
    </source>
</evidence>